<evidence type="ECO:0000313" key="3">
    <source>
        <dbReference type="Proteomes" id="UP001054252"/>
    </source>
</evidence>
<protein>
    <submittedName>
        <fullName evidence="2">Uncharacterized protein</fullName>
    </submittedName>
</protein>
<dbReference type="EMBL" id="BPVZ01000034">
    <property type="protein sequence ID" value="GKV11506.1"/>
    <property type="molecule type" value="Genomic_DNA"/>
</dbReference>
<name>A0AAV5JGA6_9ROSI</name>
<keyword evidence="1" id="KW-1133">Transmembrane helix</keyword>
<keyword evidence="3" id="KW-1185">Reference proteome</keyword>
<evidence type="ECO:0000313" key="2">
    <source>
        <dbReference type="EMBL" id="GKV11506.1"/>
    </source>
</evidence>
<accession>A0AAV5JGA6</accession>
<gene>
    <name evidence="2" type="ORF">SLEP1_g22761</name>
</gene>
<feature type="transmembrane region" description="Helical" evidence="1">
    <location>
        <begin position="21"/>
        <end position="39"/>
    </location>
</feature>
<comment type="caution">
    <text evidence="2">The sequence shown here is derived from an EMBL/GenBank/DDBJ whole genome shotgun (WGS) entry which is preliminary data.</text>
</comment>
<evidence type="ECO:0000256" key="1">
    <source>
        <dbReference type="SAM" id="Phobius"/>
    </source>
</evidence>
<dbReference type="Proteomes" id="UP001054252">
    <property type="component" value="Unassembled WGS sequence"/>
</dbReference>
<keyword evidence="1" id="KW-0472">Membrane</keyword>
<dbReference type="AlphaFoldDB" id="A0AAV5JGA6"/>
<organism evidence="2 3">
    <name type="scientific">Rubroshorea leprosula</name>
    <dbReference type="NCBI Taxonomy" id="152421"/>
    <lineage>
        <taxon>Eukaryota</taxon>
        <taxon>Viridiplantae</taxon>
        <taxon>Streptophyta</taxon>
        <taxon>Embryophyta</taxon>
        <taxon>Tracheophyta</taxon>
        <taxon>Spermatophyta</taxon>
        <taxon>Magnoliopsida</taxon>
        <taxon>eudicotyledons</taxon>
        <taxon>Gunneridae</taxon>
        <taxon>Pentapetalae</taxon>
        <taxon>rosids</taxon>
        <taxon>malvids</taxon>
        <taxon>Malvales</taxon>
        <taxon>Dipterocarpaceae</taxon>
        <taxon>Rubroshorea</taxon>
    </lineage>
</organism>
<keyword evidence="1" id="KW-0812">Transmembrane</keyword>
<reference evidence="2 3" key="1">
    <citation type="journal article" date="2021" name="Commun. Biol.">
        <title>The genome of Shorea leprosula (Dipterocarpaceae) highlights the ecological relevance of drought in aseasonal tropical rainforests.</title>
        <authorList>
            <person name="Ng K.K.S."/>
            <person name="Kobayashi M.J."/>
            <person name="Fawcett J.A."/>
            <person name="Hatakeyama M."/>
            <person name="Paape T."/>
            <person name="Ng C.H."/>
            <person name="Ang C.C."/>
            <person name="Tnah L.H."/>
            <person name="Lee C.T."/>
            <person name="Nishiyama T."/>
            <person name="Sese J."/>
            <person name="O'Brien M.J."/>
            <person name="Copetti D."/>
            <person name="Mohd Noor M.I."/>
            <person name="Ong R.C."/>
            <person name="Putra M."/>
            <person name="Sireger I.Z."/>
            <person name="Indrioko S."/>
            <person name="Kosugi Y."/>
            <person name="Izuno A."/>
            <person name="Isagi Y."/>
            <person name="Lee S.L."/>
            <person name="Shimizu K.K."/>
        </authorList>
    </citation>
    <scope>NUCLEOTIDE SEQUENCE [LARGE SCALE GENOMIC DNA]</scope>
    <source>
        <strain evidence="2">214</strain>
    </source>
</reference>
<proteinExistence type="predicted"/>
<sequence length="40" mass="4394">MNRECSNDGAARIHQPPKLSLMLFLLIKIATFCSSSLSVT</sequence>